<dbReference type="PROSITE" id="PS00104">
    <property type="entry name" value="EPSP_SYNTHASE_1"/>
    <property type="match status" value="1"/>
</dbReference>
<evidence type="ECO:0000256" key="4">
    <source>
        <dbReference type="ARBA" id="ARBA00022605"/>
    </source>
</evidence>
<comment type="caution">
    <text evidence="9">The sequence shown here is derived from an EMBL/GenBank/DDBJ whole genome shotgun (WGS) entry which is preliminary data.</text>
</comment>
<dbReference type="InterPro" id="IPR023193">
    <property type="entry name" value="EPSP_synthase_CS"/>
</dbReference>
<feature type="domain" description="Enolpyruvate transferase" evidence="8">
    <location>
        <begin position="175"/>
        <end position="522"/>
    </location>
</feature>
<evidence type="ECO:0000256" key="5">
    <source>
        <dbReference type="ARBA" id="ARBA00022679"/>
    </source>
</evidence>
<proteinExistence type="inferred from homology"/>
<name>A0ABQ7GP33_DUNSA</name>
<keyword evidence="6" id="KW-0057">Aromatic amino acid biosynthesis</keyword>
<dbReference type="PANTHER" id="PTHR21090:SF5">
    <property type="entry name" value="PENTAFUNCTIONAL AROM POLYPEPTIDE"/>
    <property type="match status" value="1"/>
</dbReference>
<evidence type="ECO:0000256" key="6">
    <source>
        <dbReference type="ARBA" id="ARBA00023141"/>
    </source>
</evidence>
<reference evidence="9" key="1">
    <citation type="submission" date="2017-08" db="EMBL/GenBank/DDBJ databases">
        <authorList>
            <person name="Polle J.E."/>
            <person name="Barry K."/>
            <person name="Cushman J."/>
            <person name="Schmutz J."/>
            <person name="Tran D."/>
            <person name="Hathwaick L.T."/>
            <person name="Yim W.C."/>
            <person name="Jenkins J."/>
            <person name="Mckie-Krisberg Z.M."/>
            <person name="Prochnik S."/>
            <person name="Lindquist E."/>
            <person name="Dockter R.B."/>
            <person name="Adam C."/>
            <person name="Molina H."/>
            <person name="Bunkerborg J."/>
            <person name="Jin E."/>
            <person name="Buchheim M."/>
            <person name="Magnuson J."/>
        </authorList>
    </citation>
    <scope>NUCLEOTIDE SEQUENCE</scope>
    <source>
        <strain evidence="9">CCAP 19/18</strain>
    </source>
</reference>
<dbReference type="InterPro" id="IPR036968">
    <property type="entry name" value="Enolpyruvate_Tfrase_sf"/>
</dbReference>
<comment type="similarity">
    <text evidence="2">Belongs to the EPSP synthase family.</text>
</comment>
<evidence type="ECO:0000256" key="1">
    <source>
        <dbReference type="ARBA" id="ARBA00004811"/>
    </source>
</evidence>
<gene>
    <name evidence="9" type="ORF">DUNSADRAFT_6000</name>
</gene>
<evidence type="ECO:0000259" key="8">
    <source>
        <dbReference type="Pfam" id="PF00275"/>
    </source>
</evidence>
<organism evidence="9 10">
    <name type="scientific">Dunaliella salina</name>
    <name type="common">Green alga</name>
    <name type="synonym">Protococcus salinus</name>
    <dbReference type="NCBI Taxonomy" id="3046"/>
    <lineage>
        <taxon>Eukaryota</taxon>
        <taxon>Viridiplantae</taxon>
        <taxon>Chlorophyta</taxon>
        <taxon>core chlorophytes</taxon>
        <taxon>Chlorophyceae</taxon>
        <taxon>CS clade</taxon>
        <taxon>Chlamydomonadales</taxon>
        <taxon>Dunaliellaceae</taxon>
        <taxon>Dunaliella</taxon>
    </lineage>
</organism>
<comment type="catalytic activity">
    <reaction evidence="7">
        <text>3-phosphoshikimate + phosphoenolpyruvate = 5-O-(1-carboxyvinyl)-3-phosphoshikimate + phosphate</text>
        <dbReference type="Rhea" id="RHEA:21256"/>
        <dbReference type="ChEBI" id="CHEBI:43474"/>
        <dbReference type="ChEBI" id="CHEBI:57701"/>
        <dbReference type="ChEBI" id="CHEBI:58702"/>
        <dbReference type="ChEBI" id="CHEBI:145989"/>
        <dbReference type="EC" id="2.5.1.19"/>
    </reaction>
    <physiologicalReaction direction="left-to-right" evidence="7">
        <dbReference type="Rhea" id="RHEA:21257"/>
    </physiologicalReaction>
</comment>
<feature type="domain" description="Enolpyruvate transferase" evidence="8">
    <location>
        <begin position="88"/>
        <end position="126"/>
    </location>
</feature>
<keyword evidence="4" id="KW-0028">Amino-acid biosynthesis</keyword>
<dbReference type="PANTHER" id="PTHR21090">
    <property type="entry name" value="AROM/DEHYDROQUINATE SYNTHASE"/>
    <property type="match status" value="1"/>
</dbReference>
<evidence type="ECO:0000313" key="9">
    <source>
        <dbReference type="EMBL" id="KAF5836364.1"/>
    </source>
</evidence>
<dbReference type="Proteomes" id="UP000815325">
    <property type="component" value="Unassembled WGS sequence"/>
</dbReference>
<protein>
    <recommendedName>
        <fullName evidence="3">3-phosphoshikimate 1-carboxyvinyltransferase</fullName>
        <ecNumber evidence="3">2.5.1.19</ecNumber>
    </recommendedName>
</protein>
<dbReference type="CDD" id="cd01556">
    <property type="entry name" value="EPSP_synthase"/>
    <property type="match status" value="1"/>
</dbReference>
<dbReference type="HAMAP" id="MF_00210">
    <property type="entry name" value="EPSP_synth"/>
    <property type="match status" value="1"/>
</dbReference>
<dbReference type="EMBL" id="MU069662">
    <property type="protein sequence ID" value="KAF5836364.1"/>
    <property type="molecule type" value="Genomic_DNA"/>
</dbReference>
<sequence length="528" mass="55548">MLARQGGSLRASCKCNAGLVKGIEVGALAVPHPIISGNDEVTRVCSGTQAWARSSCSRNSVRRARHLLKTVCSATLAAHTAPDQLVLQPIKQISGTVRLPGSKSISNRVLLLAALAEGTTVVKNLLVRLSYVVGAFIAADGGEMCICVYCMCDTSHYSATPQGCGGQFSADSSELCTGCGGQFSADGGELFLGNAGTAMRPLTAAVAAAGRGKFVLDGTARMRERPIQDLVDGLVQLGVDAKCPLGTGCPPVEVNAQGLPSGKVQLKGSVSSQYLTALLMAAPLSKGSEGIEIVITDELVSQPYVDMTVQIMERFGVTVQRLNGLQHMRIPPNQTYKTSGEAFVEGDASSASYFLAGATITGGTMVVEGCGSASVQGDVRFAEVMGLMGAKVEWSPYSIKITGPSALGKPLQGIDHDCNDIPDAAMTLAVAALFADRPTAIRNVYNWRVKETERMVAIVNETRKLGATVEEGRECVQSAAIDTYDDHRMAMAFSLAACGTVPVTINDPGCTRKTFPEYFRVLESVAQH</sequence>
<keyword evidence="10" id="KW-1185">Reference proteome</keyword>
<keyword evidence="5" id="KW-0808">Transferase</keyword>
<dbReference type="SUPFAM" id="SSF55205">
    <property type="entry name" value="EPT/RTPC-like"/>
    <property type="match status" value="1"/>
</dbReference>
<dbReference type="NCBIfam" id="TIGR01356">
    <property type="entry name" value="aroA"/>
    <property type="match status" value="1"/>
</dbReference>
<dbReference type="InterPro" id="IPR001986">
    <property type="entry name" value="Enolpyruvate_Tfrase_dom"/>
</dbReference>
<accession>A0ABQ7GP33</accession>
<dbReference type="EC" id="2.5.1.19" evidence="3"/>
<evidence type="ECO:0000313" key="10">
    <source>
        <dbReference type="Proteomes" id="UP000815325"/>
    </source>
</evidence>
<dbReference type="Pfam" id="PF00275">
    <property type="entry name" value="EPSP_synthase"/>
    <property type="match status" value="2"/>
</dbReference>
<dbReference type="InterPro" id="IPR013792">
    <property type="entry name" value="RNA3'P_cycl/enolpyr_Trfase_a/b"/>
</dbReference>
<evidence type="ECO:0000256" key="3">
    <source>
        <dbReference type="ARBA" id="ARBA00012450"/>
    </source>
</evidence>
<comment type="pathway">
    <text evidence="1">Metabolic intermediate biosynthesis; chorismate biosynthesis; chorismate from D-erythrose 4-phosphate and phosphoenolpyruvate: step 6/7.</text>
</comment>
<evidence type="ECO:0000256" key="7">
    <source>
        <dbReference type="ARBA" id="ARBA00044633"/>
    </source>
</evidence>
<dbReference type="InterPro" id="IPR006264">
    <property type="entry name" value="EPSP_synthase"/>
</dbReference>
<dbReference type="Gene3D" id="3.65.10.10">
    <property type="entry name" value="Enolpyruvate transferase domain"/>
    <property type="match status" value="2"/>
</dbReference>
<evidence type="ECO:0000256" key="2">
    <source>
        <dbReference type="ARBA" id="ARBA00009948"/>
    </source>
</evidence>